<name>A0A8J3DSP1_9HYPH</name>
<dbReference type="Gene3D" id="3.40.630.10">
    <property type="entry name" value="Zn peptidases"/>
    <property type="match status" value="1"/>
</dbReference>
<dbReference type="InterPro" id="IPR012166">
    <property type="entry name" value="Uncharacterised_RocB"/>
</dbReference>
<organism evidence="2 3">
    <name type="scientific">Tianweitania populi</name>
    <dbReference type="NCBI Taxonomy" id="1607949"/>
    <lineage>
        <taxon>Bacteria</taxon>
        <taxon>Pseudomonadati</taxon>
        <taxon>Pseudomonadota</taxon>
        <taxon>Alphaproteobacteria</taxon>
        <taxon>Hyphomicrobiales</taxon>
        <taxon>Phyllobacteriaceae</taxon>
        <taxon>Tianweitania</taxon>
    </lineage>
</organism>
<gene>
    <name evidence="2" type="ORF">GCM10016234_25660</name>
</gene>
<dbReference type="Proteomes" id="UP000630142">
    <property type="component" value="Unassembled WGS sequence"/>
</dbReference>
<dbReference type="RefSeq" id="WP_189504427.1">
    <property type="nucleotide sequence ID" value="NZ_BMZQ01000002.1"/>
</dbReference>
<dbReference type="GO" id="GO:0016787">
    <property type="term" value="F:hydrolase activity"/>
    <property type="evidence" value="ECO:0007669"/>
    <property type="project" value="InterPro"/>
</dbReference>
<keyword evidence="1" id="KW-0378">Hydrolase</keyword>
<accession>A0A8J3DSP1</accession>
<dbReference type="Pfam" id="PF01546">
    <property type="entry name" value="Peptidase_M20"/>
    <property type="match status" value="1"/>
</dbReference>
<keyword evidence="3" id="KW-1185">Reference proteome</keyword>
<reference evidence="2" key="2">
    <citation type="submission" date="2020-09" db="EMBL/GenBank/DDBJ databases">
        <authorList>
            <person name="Sun Q."/>
            <person name="Kim S."/>
        </authorList>
    </citation>
    <scope>NUCLEOTIDE SEQUENCE</scope>
    <source>
        <strain evidence="2">KCTC 42249</strain>
    </source>
</reference>
<dbReference type="InterPro" id="IPR002933">
    <property type="entry name" value="Peptidase_M20"/>
</dbReference>
<dbReference type="InterPro" id="IPR050072">
    <property type="entry name" value="Peptidase_M20A"/>
</dbReference>
<evidence type="ECO:0000256" key="1">
    <source>
        <dbReference type="ARBA" id="ARBA00022801"/>
    </source>
</evidence>
<dbReference type="SUPFAM" id="SSF53187">
    <property type="entry name" value="Zn-dependent exopeptidases"/>
    <property type="match status" value="1"/>
</dbReference>
<proteinExistence type="predicted"/>
<evidence type="ECO:0000313" key="3">
    <source>
        <dbReference type="Proteomes" id="UP000630142"/>
    </source>
</evidence>
<reference evidence="2" key="1">
    <citation type="journal article" date="2014" name="Int. J. Syst. Evol. Microbiol.">
        <title>Complete genome sequence of Corynebacterium casei LMG S-19264T (=DSM 44701T), isolated from a smear-ripened cheese.</title>
        <authorList>
            <consortium name="US DOE Joint Genome Institute (JGI-PGF)"/>
            <person name="Walter F."/>
            <person name="Albersmeier A."/>
            <person name="Kalinowski J."/>
            <person name="Ruckert C."/>
        </authorList>
    </citation>
    <scope>NUCLEOTIDE SEQUENCE</scope>
    <source>
        <strain evidence="2">KCTC 42249</strain>
    </source>
</reference>
<dbReference type="PIRSF" id="PIRSF010386">
    <property type="entry name" value="RocB"/>
    <property type="match status" value="1"/>
</dbReference>
<dbReference type="PANTHER" id="PTHR43808:SF27">
    <property type="entry name" value="PROTEIN ROCB"/>
    <property type="match status" value="1"/>
</dbReference>
<evidence type="ECO:0000313" key="2">
    <source>
        <dbReference type="EMBL" id="GHD16974.1"/>
    </source>
</evidence>
<dbReference type="PANTHER" id="PTHR43808">
    <property type="entry name" value="ACETYLORNITHINE DEACETYLASE"/>
    <property type="match status" value="1"/>
</dbReference>
<dbReference type="EMBL" id="BMZQ01000002">
    <property type="protein sequence ID" value="GHD16974.1"/>
    <property type="molecule type" value="Genomic_DNA"/>
</dbReference>
<protein>
    <submittedName>
        <fullName evidence="2">Arginine utilization protein RocB</fullName>
    </submittedName>
</protein>
<comment type="caution">
    <text evidence="2">The sequence shown here is derived from an EMBL/GenBank/DDBJ whole genome shotgun (WGS) entry which is preliminary data.</text>
</comment>
<sequence>MVLGREQTAAITRQWALALTEIESVSGGAGEAALGPWLRDALAADPAFGGAECWSFPVREGDGRHCVAMLLRGSGRETLILTGHFDTVSIEDYGELRPLATQPDALAERLKLRLETAAHTAAEQRAKADLASGDFMPGRGLLDMKAGLAAGLAVCADYAADQNRSGNLLFLAVPDEEVNSVGARAAAAMLPQIARDKNLDLVGAVNLDAISDDSEDGHRGRVIALGTIGKVLPTAYVVGVPAHSGFPLAGINAAALAGAIAARVEWAPELTDDSAGETPGTLPSLLSLSDGKPGYDVTTPGTAFASFNVLSYRRSPETVMNSFEALCREAADTFLEGLKKRLAGTRSQDRETVLDRRITLYRYETLLKKAVAVDPNHASLIEQFAGELAASALSLPEQCRRLTERTWMLSGFSGPAIVLGFGSIPYLPTNLSEAPAARKLHQAAEALAKAAQSKYGVSLQTTGHFAGISDMSFFGEADEADLAVVAANTPMWKAGIRWPDQGGVAGVPTINLGPWGRDYHTPLERIHVPYGFDILPRLLIDLTRRVLG</sequence>
<dbReference type="AlphaFoldDB" id="A0A8J3DSP1"/>